<dbReference type="GO" id="GO:0043495">
    <property type="term" value="F:protein-membrane adaptor activity"/>
    <property type="evidence" value="ECO:0007669"/>
    <property type="project" value="TreeGrafter"/>
</dbReference>
<evidence type="ECO:0000256" key="4">
    <source>
        <dbReference type="ARBA" id="ARBA00018070"/>
    </source>
</evidence>
<evidence type="ECO:0000313" key="15">
    <source>
        <dbReference type="Proteomes" id="UP000024837"/>
    </source>
</evidence>
<evidence type="ECO:0000256" key="6">
    <source>
        <dbReference type="ARBA" id="ARBA00022824"/>
    </source>
</evidence>
<feature type="compositionally biased region" description="Polar residues" evidence="13">
    <location>
        <begin position="593"/>
        <end position="602"/>
    </location>
</feature>
<keyword evidence="7" id="KW-0072">Autophagy</keyword>
<feature type="compositionally biased region" description="Polar residues" evidence="13">
    <location>
        <begin position="763"/>
        <end position="778"/>
    </location>
</feature>
<dbReference type="GO" id="GO:0061709">
    <property type="term" value="P:reticulophagy"/>
    <property type="evidence" value="ECO:0007669"/>
    <property type="project" value="TreeGrafter"/>
</dbReference>
<dbReference type="GO" id="GO:0061723">
    <property type="term" value="P:glycophagy"/>
    <property type="evidence" value="ECO:0007669"/>
    <property type="project" value="TreeGrafter"/>
</dbReference>
<comment type="catalytic activity">
    <reaction evidence="11">
        <text>a 1,2-diacyl-sn-glycero-3-phosphoethanolamine(in) = a 1,2-diacyl-sn-glycero-3-phosphoethanolamine(out)</text>
        <dbReference type="Rhea" id="RHEA:38895"/>
        <dbReference type="ChEBI" id="CHEBI:64612"/>
    </reaction>
</comment>
<evidence type="ECO:0000256" key="8">
    <source>
        <dbReference type="ARBA" id="ARBA00023055"/>
    </source>
</evidence>
<feature type="region of interest" description="Disordered" evidence="13">
    <location>
        <begin position="379"/>
        <end position="413"/>
    </location>
</feature>
<dbReference type="EMBL" id="KI966424">
    <property type="protein sequence ID" value="EWC45786.1"/>
    <property type="molecule type" value="Genomic_DNA"/>
</dbReference>
<dbReference type="GO" id="GO:0006869">
    <property type="term" value="P:lipid transport"/>
    <property type="evidence" value="ECO:0007669"/>
    <property type="project" value="UniProtKB-KW"/>
</dbReference>
<dbReference type="GO" id="GO:0005789">
    <property type="term" value="C:endoplasmic reticulum membrane"/>
    <property type="evidence" value="ECO:0007669"/>
    <property type="project" value="UniProtKB-SubCell"/>
</dbReference>
<dbReference type="GO" id="GO:0061908">
    <property type="term" value="C:phagophore"/>
    <property type="evidence" value="ECO:0007669"/>
    <property type="project" value="TreeGrafter"/>
</dbReference>
<comment type="catalytic activity">
    <reaction evidence="12">
        <text>a 1,2-diacyl-sn-glycero-3-phosphocholine(in) = a 1,2-diacyl-sn-glycero-3-phosphocholine(out)</text>
        <dbReference type="Rhea" id="RHEA:38571"/>
        <dbReference type="ChEBI" id="CHEBI:57643"/>
    </reaction>
</comment>
<feature type="compositionally biased region" description="Polar residues" evidence="13">
    <location>
        <begin position="932"/>
        <end position="945"/>
    </location>
</feature>
<keyword evidence="8" id="KW-0445">Lipid transport</keyword>
<organism evidence="14 15">
    <name type="scientific">Drechslerella stenobrocha 248</name>
    <dbReference type="NCBI Taxonomy" id="1043628"/>
    <lineage>
        <taxon>Eukaryota</taxon>
        <taxon>Fungi</taxon>
        <taxon>Dikarya</taxon>
        <taxon>Ascomycota</taxon>
        <taxon>Pezizomycotina</taxon>
        <taxon>Orbiliomycetes</taxon>
        <taxon>Orbiliales</taxon>
        <taxon>Orbiliaceae</taxon>
        <taxon>Drechslerella</taxon>
    </lineage>
</organism>
<feature type="region of interest" description="Disordered" evidence="13">
    <location>
        <begin position="2229"/>
        <end position="2255"/>
    </location>
</feature>
<evidence type="ECO:0000256" key="1">
    <source>
        <dbReference type="ARBA" id="ARBA00004406"/>
    </source>
</evidence>
<feature type="region of interest" description="Disordered" evidence="13">
    <location>
        <begin position="1901"/>
        <end position="1944"/>
    </location>
</feature>
<reference evidence="14 15" key="1">
    <citation type="submission" date="2013-05" db="EMBL/GenBank/DDBJ databases">
        <title>Drechslerella stenobrocha genome reveals carnivorous origination and mechanical trapping mechanism of predatory fungi.</title>
        <authorList>
            <person name="Liu X."/>
            <person name="Zhang W."/>
            <person name="Liu K."/>
        </authorList>
    </citation>
    <scope>NUCLEOTIDE SEQUENCE [LARGE SCALE GENOMIC DNA]</scope>
    <source>
        <strain evidence="14 15">248</strain>
    </source>
</reference>
<keyword evidence="15" id="KW-1185">Reference proteome</keyword>
<dbReference type="Pfam" id="PF13329">
    <property type="entry name" value="ATG2_CAD"/>
    <property type="match status" value="1"/>
</dbReference>
<gene>
    <name evidence="14" type="ORF">DRE_05123</name>
</gene>
<name>W7HNX0_9PEZI</name>
<feature type="compositionally biased region" description="Polar residues" evidence="13">
    <location>
        <begin position="902"/>
        <end position="911"/>
    </location>
</feature>
<evidence type="ECO:0000256" key="11">
    <source>
        <dbReference type="ARBA" id="ARBA00024615"/>
    </source>
</evidence>
<dbReference type="GO" id="GO:0000422">
    <property type="term" value="P:autophagy of mitochondrion"/>
    <property type="evidence" value="ECO:0007669"/>
    <property type="project" value="TreeGrafter"/>
</dbReference>
<feature type="compositionally biased region" description="Polar residues" evidence="13">
    <location>
        <begin position="304"/>
        <end position="313"/>
    </location>
</feature>
<feature type="region of interest" description="Disordered" evidence="13">
    <location>
        <begin position="746"/>
        <end position="781"/>
    </location>
</feature>
<comment type="subcellular location">
    <subcellularLocation>
        <location evidence="1">Endoplasmic reticulum membrane</location>
        <topology evidence="1">Peripheral membrane protein</topology>
    </subcellularLocation>
    <subcellularLocation>
        <location evidence="2">Preautophagosomal structure membrane</location>
        <topology evidence="2">Peripheral membrane protein</topology>
    </subcellularLocation>
</comment>
<keyword evidence="9" id="KW-0472">Membrane</keyword>
<keyword evidence="6" id="KW-0256">Endoplasmic reticulum</keyword>
<feature type="compositionally biased region" description="Polar residues" evidence="13">
    <location>
        <begin position="1901"/>
        <end position="1921"/>
    </location>
</feature>
<feature type="compositionally biased region" description="Basic and acidic residues" evidence="13">
    <location>
        <begin position="603"/>
        <end position="612"/>
    </location>
</feature>
<dbReference type="GO" id="GO:0034045">
    <property type="term" value="C:phagophore assembly site membrane"/>
    <property type="evidence" value="ECO:0007669"/>
    <property type="project" value="UniProtKB-SubCell"/>
</dbReference>
<dbReference type="GO" id="GO:0000045">
    <property type="term" value="P:autophagosome assembly"/>
    <property type="evidence" value="ECO:0007669"/>
    <property type="project" value="TreeGrafter"/>
</dbReference>
<evidence type="ECO:0000256" key="12">
    <source>
        <dbReference type="ARBA" id="ARBA00024631"/>
    </source>
</evidence>
<evidence type="ECO:0000256" key="5">
    <source>
        <dbReference type="ARBA" id="ARBA00022448"/>
    </source>
</evidence>
<dbReference type="GO" id="GO:0032266">
    <property type="term" value="F:phosphatidylinositol-3-phosphate binding"/>
    <property type="evidence" value="ECO:0007669"/>
    <property type="project" value="TreeGrafter"/>
</dbReference>
<accession>W7HNX0</accession>
<keyword evidence="5" id="KW-0813">Transport</keyword>
<feature type="region of interest" description="Disordered" evidence="13">
    <location>
        <begin position="593"/>
        <end position="612"/>
    </location>
</feature>
<dbReference type="PANTHER" id="PTHR13190:SF1">
    <property type="entry name" value="AUTOPHAGY-RELATED 2, ISOFORM A"/>
    <property type="match status" value="1"/>
</dbReference>
<feature type="region of interest" description="Disordered" evidence="13">
    <location>
        <begin position="1844"/>
        <end position="1870"/>
    </location>
</feature>
<dbReference type="PANTHER" id="PTHR13190">
    <property type="entry name" value="AUTOPHAGY-RELATED 2, ISOFORM A"/>
    <property type="match status" value="1"/>
</dbReference>
<protein>
    <recommendedName>
        <fullName evidence="4">Autophagy-related protein 2</fullName>
    </recommendedName>
</protein>
<feature type="region of interest" description="Disordered" evidence="13">
    <location>
        <begin position="683"/>
        <end position="711"/>
    </location>
</feature>
<evidence type="ECO:0000256" key="3">
    <source>
        <dbReference type="ARBA" id="ARBA00009714"/>
    </source>
</evidence>
<evidence type="ECO:0000256" key="9">
    <source>
        <dbReference type="ARBA" id="ARBA00023136"/>
    </source>
</evidence>
<dbReference type="HOGENOM" id="CLU_000626_1_0_1"/>
<feature type="region of interest" description="Disordered" evidence="13">
    <location>
        <begin position="296"/>
        <end position="360"/>
    </location>
</feature>
<evidence type="ECO:0000256" key="10">
    <source>
        <dbReference type="ARBA" id="ARBA00024479"/>
    </source>
</evidence>
<feature type="region of interest" description="Disordered" evidence="13">
    <location>
        <begin position="465"/>
        <end position="485"/>
    </location>
</feature>
<dbReference type="InterPro" id="IPR026849">
    <property type="entry name" value="ATG2"/>
</dbReference>
<feature type="compositionally biased region" description="Pro residues" evidence="13">
    <location>
        <begin position="386"/>
        <end position="397"/>
    </location>
</feature>
<evidence type="ECO:0000256" key="2">
    <source>
        <dbReference type="ARBA" id="ARBA00004623"/>
    </source>
</evidence>
<feature type="region of interest" description="Disordered" evidence="13">
    <location>
        <begin position="895"/>
        <end position="945"/>
    </location>
</feature>
<evidence type="ECO:0000256" key="7">
    <source>
        <dbReference type="ARBA" id="ARBA00023006"/>
    </source>
</evidence>
<dbReference type="GO" id="GO:0034727">
    <property type="term" value="P:piecemeal microautophagy of the nucleus"/>
    <property type="evidence" value="ECO:0007669"/>
    <property type="project" value="TreeGrafter"/>
</dbReference>
<feature type="compositionally biased region" description="Pro residues" evidence="13">
    <location>
        <begin position="746"/>
        <end position="755"/>
    </location>
</feature>
<evidence type="ECO:0000313" key="14">
    <source>
        <dbReference type="EMBL" id="EWC45786.1"/>
    </source>
</evidence>
<dbReference type="OrthoDB" id="18982at2759"/>
<comment type="similarity">
    <text evidence="3">Belongs to the ATG2 family.</text>
</comment>
<feature type="compositionally biased region" description="Low complexity" evidence="13">
    <location>
        <begin position="398"/>
        <end position="412"/>
    </location>
</feature>
<sequence>MLGYIPRSVQLKLFRYALSKLDFLDHSTYDVERDFNLSLGLKNELEMKNIGLNVEKLSSMLPLPPSIVINDAKVSLLHIRIPTDFHKAPVKVTISAVTIDAEILADTTTSPVDTTADSSPLSPEYATHDRETFKLPSGMDLTSSFLQDRPSEAQEVDAVLQSGLDDNPPDLEDEDLGDEYFDDPGVGTPLSFWNFVPSFFQRLVDRVEIDIKNVSLRLKVPDTSLQSSPSGILPEYITVEFNIESLEIEGVAHADGTDNSAASRHRSTKAGMRAIRLDGISISLIGLPEFFDGPVPFTMPNPGDTDTITSGSTILPHDNGGSRITETRPGPRFDSQQRSPQASTGESSASARTYHSRSSTAETITYSNSFFAQMEEPPHINEQPLPELPQPPLPPPSRASLASRHSSSQGSIRSDEINSELLSQSFLQPESEHGLSASDLCMDIMDDEAEMTYIDRQREFGLPLIDNRSEFPASDSDDDSLKDEPRDLDLFQEPNTKFLGVTNLVAPIERPTFSAYTPQPDMPHEYTQQRIVVPVPRPAHLALISQTLSNLEAMDARNESLLHTDEFTYYQESAADPNEYSNPDLLYLSQSVHSTGSSVPQSDDQHADNEHEVEQPFAETIQHQTAVTENSEPKVTYTDNDDTELSDSASVYQSYPASEQDDIPSFISEVQETSPIHIVASPGEHTAPAATDNAQPILPEPEEDTSSELSSSIAIAQPRRPDDHDHQKVPKDLASSLIQSQARLLPPPLFIPPANPSLHEVETTSQPQSATEETSSEGSDPALAESMLFTHEEAGSLYLSAMGGSQPLGNIPLDTNTENNRGFSVSSLSAELPKVTVKKSLLRINYVDIFIPGMAEAPSVPLATSVSESVYGQDSLAESVYPVVPGAFSVYAASRPRRKAPTDTSVPQTSRQKPKPSVSFQTHVDRPEKRPQPTQEKLQPSSTNRLDIEVGTIDISIDLAVGKKLIGVSTNTIELLQKGRQNTTASFDSASKTEDTTEPASPLLNISLASLNITLVDKMPGITLPTVQDTEAVGDSSPLHSFSQSDIRGFEPVNILTVSATRLAFKQNSSVDVKTGLSHSLTEITLRGGSVKVGHHEIIGLIPKQSTGRPKPGWNNNADPVLTLRISDSPEKRQIRVQTVALKFYFPTQDLEDMLSYFGGLESMLSIASSSNLSTKETSFSKSSIASQSSKNKDTAVVDKQTTLAIDIVGIAIELFVSDSIGGIGLSTSPIKIVSNKPNKLSVRVPSLAVFGPSVALSDATESASTMFVLKNINLGFDDSPTEGDLERLLTMITPSIDRYENDDEIMVDVLIRQRRRGSVVRVDIGDVSGHLNELHDIARFQAIAEELAKMATVAKYIPQDERPGMLTLVFVEHVAFRVFAGEEVQNFQFKLGAFEICHVAAPSLLALTMGQISLNRNGTEEWMGESLPRSLAISNEKDKNRPMVKLRMIGEELEPEIKIKIWNTRLEYHVKPVLALLSLTEKDTPDVIATNMVASIANLAEKEIEKRLTDSASTVRKVSTSSSAQALRLNLGLSDICIALNPLNSDAKALLVIQDGSFVCGLSQQHPFSASLNLQKANLVAIDDRHALVRPQKPSSDIKNQRHGSKEDMFRYTSQGYVSILTVTSAKVSLKLEEEDDGEDKNLSVSIEDVFIVIESCADSTQTIIGILTGLQPPLPESEEIKYMTQIMPVDVFANLDEDAFVPTGNNFLASQPRDLRSLEDMPEDLLEDEVPFNSQLIESFYPSAALPSTGPLPNAGALPPQSGLVGFHEQVRVVAEEPLMFDDGYFQAVSKEQTEKEPTIAKPRRAAIKASVRNIQLIWNLHDGYDWPKTRDTISKAVKNVEERASRRRRHSETFSRSEEPDEEEESETYDVLFNSIYITLPLNRDPKDLSKDIQNQIRGGYDTQSETGSYAPTTTTLDSEAPGSRGPQARRRDQKFQRSQRNTMQFELKGVDVDFTIFAPDGLEVQSSLDLRINDVRVTENVRTSTWRRFLTYMREAGTRERGLPMAHIHVDTLRPIPELAATELSIKVKLLPLRLYVDQDALEFLTRFFEFKDPEAVKPGVKAEEPFIQRCEIDTVRVKLDFKPKRVDYAGLRSGRTTEFMNFFILEEADMELRHVALNGVSGFERLGKDLNNIWTPDIKQNQLGGVLAGVAPFRSLVNLGTGVRDLVKVPIMEYRKDGRIVRSIKKGTQHFVKTSGSEVARLGAKLAIGTQNILEKTEELLVGEPSQRRSYAHHREPGSSDEEGEGSAAAFSPYANQPLGVYRGLVQAKQGFTRNLNEAKEAIMRVPSEAAQGGSAKSAVGAVMRAAPTAVIRPMIGVTEAVHLTLHGIDNTIDKGKRDKLDDKYKRN</sequence>
<evidence type="ECO:0000256" key="13">
    <source>
        <dbReference type="SAM" id="MobiDB-lite"/>
    </source>
</evidence>
<feature type="compositionally biased region" description="Polar residues" evidence="13">
    <location>
        <begin position="334"/>
        <end position="360"/>
    </location>
</feature>
<comment type="catalytic activity">
    <reaction evidence="10">
        <text>a 1,2-diacyl-sn-glycero-3-phospho-L-serine(in) = a 1,2-diacyl-sn-glycero-3-phospho-L-serine(out)</text>
        <dbReference type="Rhea" id="RHEA:38663"/>
        <dbReference type="ChEBI" id="CHEBI:57262"/>
    </reaction>
</comment>
<dbReference type="Proteomes" id="UP000024837">
    <property type="component" value="Unassembled WGS sequence"/>
</dbReference>
<proteinExistence type="inferred from homology"/>
<feature type="region of interest" description="Disordered" evidence="13">
    <location>
        <begin position="622"/>
        <end position="649"/>
    </location>
</feature>